<reference evidence="1 2" key="1">
    <citation type="submission" date="2017-08" db="EMBL/GenBank/DDBJ databases">
        <title>Infants hospitalized years apart are colonized by the same room-sourced microbial strains.</title>
        <authorList>
            <person name="Brooks B."/>
            <person name="Olm M.R."/>
            <person name="Firek B.A."/>
            <person name="Baker R."/>
            <person name="Thomas B.C."/>
            <person name="Morowitz M.J."/>
            <person name="Banfield J.F."/>
        </authorList>
    </citation>
    <scope>NUCLEOTIDE SEQUENCE [LARGE SCALE GENOMIC DNA]</scope>
    <source>
        <strain evidence="1">S2_003_000_R2_14</strain>
    </source>
</reference>
<organism evidence="1 2">
    <name type="scientific">Archangium gephyra</name>
    <dbReference type="NCBI Taxonomy" id="48"/>
    <lineage>
        <taxon>Bacteria</taxon>
        <taxon>Pseudomonadati</taxon>
        <taxon>Myxococcota</taxon>
        <taxon>Myxococcia</taxon>
        <taxon>Myxococcales</taxon>
        <taxon>Cystobacterineae</taxon>
        <taxon>Archangiaceae</taxon>
        <taxon>Archangium</taxon>
    </lineage>
</organism>
<evidence type="ECO:0000313" key="1">
    <source>
        <dbReference type="EMBL" id="PZR18806.1"/>
    </source>
</evidence>
<protein>
    <recommendedName>
        <fullName evidence="3">Periplasmic heavy metal sensor</fullName>
    </recommendedName>
</protein>
<dbReference type="InterPro" id="IPR025961">
    <property type="entry name" value="Metal_resist"/>
</dbReference>
<dbReference type="Gene3D" id="1.20.120.1490">
    <property type="match status" value="1"/>
</dbReference>
<evidence type="ECO:0008006" key="3">
    <source>
        <dbReference type="Google" id="ProtNLM"/>
    </source>
</evidence>
<accession>A0A2W5U2Z2</accession>
<dbReference type="Proteomes" id="UP000249061">
    <property type="component" value="Unassembled WGS sequence"/>
</dbReference>
<dbReference type="EMBL" id="QFQP01000001">
    <property type="protein sequence ID" value="PZR18806.1"/>
    <property type="molecule type" value="Genomic_DNA"/>
</dbReference>
<comment type="caution">
    <text evidence="1">The sequence shown here is derived from an EMBL/GenBank/DDBJ whole genome shotgun (WGS) entry which is preliminary data.</text>
</comment>
<proteinExistence type="predicted"/>
<sequence length="165" mass="18654">MFGILIGTLSLIGFIKVWRWGRHGHRGFGGGRRRWMFRRLFQHLDTTPGQEKVISQAAENVERAAYQARDAFFTSRSDFAKAMRGEHFDSETVNARFDAQQASVDEVKKAVKEAFQQVHEALSPDQRNRLADLIEFGPRHMHAGCGGRGRFDHGFRGGPAQAVNL</sequence>
<name>A0A2W5U2Z2_9BACT</name>
<dbReference type="Pfam" id="PF13801">
    <property type="entry name" value="Metal_resist"/>
    <property type="match status" value="1"/>
</dbReference>
<evidence type="ECO:0000313" key="2">
    <source>
        <dbReference type="Proteomes" id="UP000249061"/>
    </source>
</evidence>
<gene>
    <name evidence="1" type="ORF">DI536_02695</name>
</gene>
<dbReference type="AlphaFoldDB" id="A0A2W5U2Z2"/>